<evidence type="ECO:0000256" key="3">
    <source>
        <dbReference type="ARBA" id="ARBA00009279"/>
    </source>
</evidence>
<keyword evidence="8 12" id="KW-0812">Transmembrane</keyword>
<accession>A0AA97K403</accession>
<evidence type="ECO:0000256" key="11">
    <source>
        <dbReference type="ARBA" id="ARBA00023288"/>
    </source>
</evidence>
<dbReference type="InterPro" id="IPR007677">
    <property type="entry name" value="Gasdermin"/>
</dbReference>
<dbReference type="CTD" id="284110"/>
<dbReference type="InterPro" id="IPR040460">
    <property type="entry name" value="Gasdermin_pore"/>
</dbReference>
<keyword evidence="10" id="KW-0564">Palmitate</keyword>
<dbReference type="Proteomes" id="UP001190640">
    <property type="component" value="Chromosome 12"/>
</dbReference>
<dbReference type="InterPro" id="IPR041263">
    <property type="entry name" value="Gasdermin_PUB"/>
</dbReference>
<evidence type="ECO:0000256" key="5">
    <source>
        <dbReference type="ARBA" id="ARBA00022475"/>
    </source>
</evidence>
<reference evidence="16" key="1">
    <citation type="submission" date="2025-08" db="UniProtKB">
        <authorList>
            <consortium name="RefSeq"/>
        </authorList>
    </citation>
    <scope>IDENTIFICATION</scope>
    <source>
        <tissue evidence="16">Blood</tissue>
    </source>
</reference>
<feature type="domain" description="Gasdermin PUB" evidence="14">
    <location>
        <begin position="283"/>
        <end position="448"/>
    </location>
</feature>
<proteinExistence type="inferred from homology"/>
<keyword evidence="7" id="KW-1210">Necrosis</keyword>
<comment type="similarity">
    <text evidence="3">Belongs to the gasdermin family.</text>
</comment>
<dbReference type="KEGG" id="emc:129339043"/>
<gene>
    <name evidence="16" type="primary">GSDMA</name>
</gene>
<protein>
    <submittedName>
        <fullName evidence="16">Gasdermin-A isoform X1</fullName>
    </submittedName>
</protein>
<dbReference type="GO" id="GO:0042742">
    <property type="term" value="P:defense response to bacterium"/>
    <property type="evidence" value="ECO:0007669"/>
    <property type="project" value="TreeGrafter"/>
</dbReference>
<evidence type="ECO:0000256" key="4">
    <source>
        <dbReference type="ARBA" id="ARBA00022452"/>
    </source>
</evidence>
<evidence type="ECO:0000256" key="8">
    <source>
        <dbReference type="ARBA" id="ARBA00022692"/>
    </source>
</evidence>
<dbReference type="GeneID" id="129339043"/>
<evidence type="ECO:0000256" key="10">
    <source>
        <dbReference type="ARBA" id="ARBA00023139"/>
    </source>
</evidence>
<feature type="domain" description="Gasdermin pore forming" evidence="13">
    <location>
        <begin position="1"/>
        <end position="240"/>
    </location>
</feature>
<organism evidence="15 16">
    <name type="scientific">Eublepharis macularius</name>
    <name type="common">Leopard gecko</name>
    <name type="synonym">Cyrtodactylus macularius</name>
    <dbReference type="NCBI Taxonomy" id="481883"/>
    <lineage>
        <taxon>Eukaryota</taxon>
        <taxon>Metazoa</taxon>
        <taxon>Chordata</taxon>
        <taxon>Craniata</taxon>
        <taxon>Vertebrata</taxon>
        <taxon>Euteleostomi</taxon>
        <taxon>Lepidosauria</taxon>
        <taxon>Squamata</taxon>
        <taxon>Bifurcata</taxon>
        <taxon>Gekkota</taxon>
        <taxon>Eublepharidae</taxon>
        <taxon>Eublepharinae</taxon>
        <taxon>Eublepharis</taxon>
    </lineage>
</organism>
<keyword evidence="12" id="KW-1133">Transmembrane helix</keyword>
<dbReference type="Pfam" id="PF04598">
    <property type="entry name" value="Gasdermin"/>
    <property type="match status" value="1"/>
</dbReference>
<evidence type="ECO:0000256" key="2">
    <source>
        <dbReference type="ARBA" id="ARBA00004651"/>
    </source>
</evidence>
<dbReference type="GO" id="GO:0070269">
    <property type="term" value="P:pyroptotic inflammatory response"/>
    <property type="evidence" value="ECO:0007669"/>
    <property type="project" value="TreeGrafter"/>
</dbReference>
<keyword evidence="6" id="KW-0963">Cytoplasm</keyword>
<evidence type="ECO:0000313" key="16">
    <source>
        <dbReference type="RefSeq" id="XP_054849623.1"/>
    </source>
</evidence>
<name>A0AA97K403_EUBMA</name>
<feature type="transmembrane region" description="Helical" evidence="12">
    <location>
        <begin position="458"/>
        <end position="475"/>
    </location>
</feature>
<dbReference type="GO" id="GO:0005737">
    <property type="term" value="C:cytoplasm"/>
    <property type="evidence" value="ECO:0007669"/>
    <property type="project" value="UniProtKB-SubCell"/>
</dbReference>
<keyword evidence="4" id="KW-1134">Transmembrane beta strand</keyword>
<dbReference type="GO" id="GO:0070273">
    <property type="term" value="F:phosphatidylinositol-4-phosphate binding"/>
    <property type="evidence" value="ECO:0007669"/>
    <property type="project" value="TreeGrafter"/>
</dbReference>
<dbReference type="GO" id="GO:0012501">
    <property type="term" value="P:programmed cell death"/>
    <property type="evidence" value="ECO:0007669"/>
    <property type="project" value="UniProtKB-KW"/>
</dbReference>
<dbReference type="Pfam" id="PF17708">
    <property type="entry name" value="Gasdermin_C"/>
    <property type="match status" value="1"/>
</dbReference>
<dbReference type="GO" id="GO:0005546">
    <property type="term" value="F:phosphatidylinositol-4,5-bisphosphate binding"/>
    <property type="evidence" value="ECO:0007669"/>
    <property type="project" value="TreeGrafter"/>
</dbReference>
<keyword evidence="11" id="KW-0449">Lipoprotein</keyword>
<dbReference type="PANTHER" id="PTHR16399">
    <property type="entry name" value="GASDERMIN"/>
    <property type="match status" value="1"/>
</dbReference>
<evidence type="ECO:0000256" key="9">
    <source>
        <dbReference type="ARBA" id="ARBA00023136"/>
    </source>
</evidence>
<evidence type="ECO:0000259" key="14">
    <source>
        <dbReference type="Pfam" id="PF17708"/>
    </source>
</evidence>
<evidence type="ECO:0000256" key="1">
    <source>
        <dbReference type="ARBA" id="ARBA00004496"/>
    </source>
</evidence>
<keyword evidence="9 12" id="KW-0472">Membrane</keyword>
<dbReference type="RefSeq" id="XP_054849623.1">
    <property type="nucleotide sequence ID" value="XM_054993648.1"/>
</dbReference>
<dbReference type="GO" id="GO:0005886">
    <property type="term" value="C:plasma membrane"/>
    <property type="evidence" value="ECO:0007669"/>
    <property type="project" value="UniProtKB-SubCell"/>
</dbReference>
<sequence>MFHKATKSLAKQLDPEGDLIPVYCLLDQKHFRPLCLVQRKSKNPWWQKGRYHKTDYKLLDVLFPGNQSAQLGFLSPDIYDSDPITIVDNVDGKLEGDVSVTTDLATLELKSSASMSHARSVKVKKRHISSHVLDSLNGDSKISLDHQLIKQSEKFRRDLYVVTETVETVEEAEFRENSKTEGSILAELRLRTKMTGLRDSKKAVIVPKDCILAFRVKRLIIRGESLGISIFPEDPRLTFQSCKGGYLADGAATQQITESGHMEITRGGKPHLVVKSKREHPLKEVEQECAPLRLLSTDLHVKFLNGFLAVVRNNDLLQELELQLEQALDGINPIKLKTHRPELQGLVENVQDSTGAVCPAIGEAVLYFLQALDELSESELLLLEESVERKMVPKQVPLVHRILENDFSNKKGTLTIDTQKEFAFIEDELDIMEAMIKLSGVTVQRNGASLAMTGNPDAFLTLGALYVVLYVLNLLSS</sequence>
<evidence type="ECO:0000259" key="13">
    <source>
        <dbReference type="Pfam" id="PF04598"/>
    </source>
</evidence>
<comment type="subcellular location">
    <subcellularLocation>
        <location evidence="2">Cell membrane</location>
        <topology evidence="2">Multi-pass membrane protein</topology>
    </subcellularLocation>
    <subcellularLocation>
        <location evidence="1">Cytoplasm</location>
    </subcellularLocation>
</comment>
<evidence type="ECO:0000256" key="7">
    <source>
        <dbReference type="ARBA" id="ARBA00022590"/>
    </source>
</evidence>
<keyword evidence="5" id="KW-1003">Cell membrane</keyword>
<keyword evidence="15" id="KW-1185">Reference proteome</keyword>
<dbReference type="AlphaFoldDB" id="A0AA97K403"/>
<evidence type="ECO:0000313" key="15">
    <source>
        <dbReference type="Proteomes" id="UP001190640"/>
    </source>
</evidence>
<evidence type="ECO:0000256" key="6">
    <source>
        <dbReference type="ARBA" id="ARBA00022490"/>
    </source>
</evidence>
<evidence type="ECO:0000256" key="12">
    <source>
        <dbReference type="SAM" id="Phobius"/>
    </source>
</evidence>
<dbReference type="PANTHER" id="PTHR16399:SF18">
    <property type="entry name" value="GASDERMIN-A"/>
    <property type="match status" value="1"/>
</dbReference>
<dbReference type="GO" id="GO:0001786">
    <property type="term" value="F:phosphatidylserine binding"/>
    <property type="evidence" value="ECO:0007669"/>
    <property type="project" value="TreeGrafter"/>
</dbReference>